<reference evidence="1" key="1">
    <citation type="submission" date="2021-06" db="EMBL/GenBank/DDBJ databases">
        <authorList>
            <person name="Kallberg Y."/>
            <person name="Tangrot J."/>
            <person name="Rosling A."/>
        </authorList>
    </citation>
    <scope>NUCLEOTIDE SEQUENCE</scope>
    <source>
        <strain evidence="1">FL966</strain>
    </source>
</reference>
<name>A0A9N9JUU0_9GLOM</name>
<protein>
    <submittedName>
        <fullName evidence="1">5761_t:CDS:1</fullName>
    </submittedName>
</protein>
<evidence type="ECO:0000313" key="1">
    <source>
        <dbReference type="EMBL" id="CAG8795083.1"/>
    </source>
</evidence>
<dbReference type="AlphaFoldDB" id="A0A9N9JUU0"/>
<dbReference type="PROSITE" id="PS00018">
    <property type="entry name" value="EF_HAND_1"/>
    <property type="match status" value="1"/>
</dbReference>
<dbReference type="Proteomes" id="UP000789759">
    <property type="component" value="Unassembled WGS sequence"/>
</dbReference>
<comment type="caution">
    <text evidence="1">The sequence shown here is derived from an EMBL/GenBank/DDBJ whole genome shotgun (WGS) entry which is preliminary data.</text>
</comment>
<sequence>MSNETKIENEIFYYGLLIKKYGIQFVDNLAIKSKPQLKIIEFDESTKKSQIKLVFSTKPKDTFLLQNEIDPSAINSKYYDLISNVDESLTDKKEKSENFQSFPVYIAILCPQAEIVLENEQIEPSEKLKIAVKEALDHNNPYYKLIEIFETYGYFFPKRIVFGYKLYRACHLIAKNDLLESCTKWIDFSDSIEYNNILKEWTSLISSDFDISYLTSINGDDILIDYLQEWISKLKNDPDTSQVINWKELYPLYKIFDKHCQTEIEFVLGIDDETKKSGIKERVLITGVVPVKASTYKYRVNFPDSINSSNYKMFGKLVSQNGELIDSASIKFRSTNIFGFSVLIENFKLTNEITNLQIIWMLVGLPSEIGFYSVNTRNIPILALNSYQFTSIKHSNIPLILKVPENLPANSVMCTNIIYPLSDYETKFTTSIRNYRDNKIELTISINEEKTSYHDDEEDKGESKYSLQWCIIPLPEDQMKKTPLLNKICQPIYSFEEINDKIDPNKIYTTSEKDTDTVLATLGSVATGAFEMFIPFYDVLCEIFDITEKAGHNKFISCRLISRMCVVSQELDKSTADIKNKYSENYGHVITRCRKFVYNISESIPFVNLITNHKVETEYDEITTELDSAVKNLGLVSCIRTSENIKHDKELLH</sequence>
<dbReference type="OrthoDB" id="2399193at2759"/>
<proteinExistence type="predicted"/>
<evidence type="ECO:0000313" key="2">
    <source>
        <dbReference type="Proteomes" id="UP000789759"/>
    </source>
</evidence>
<gene>
    <name evidence="1" type="ORF">CPELLU_LOCUS17283</name>
</gene>
<keyword evidence="2" id="KW-1185">Reference proteome</keyword>
<accession>A0A9N9JUU0</accession>
<dbReference type="InterPro" id="IPR059179">
    <property type="entry name" value="MLKL-like_MCAfunc"/>
</dbReference>
<feature type="non-terminal residue" evidence="1">
    <location>
        <position position="653"/>
    </location>
</feature>
<dbReference type="EMBL" id="CAJVQA010028650">
    <property type="protein sequence ID" value="CAG8795083.1"/>
    <property type="molecule type" value="Genomic_DNA"/>
</dbReference>
<dbReference type="InterPro" id="IPR018247">
    <property type="entry name" value="EF_Hand_1_Ca_BS"/>
</dbReference>
<organism evidence="1 2">
    <name type="scientific">Cetraspora pellucida</name>
    <dbReference type="NCBI Taxonomy" id="1433469"/>
    <lineage>
        <taxon>Eukaryota</taxon>
        <taxon>Fungi</taxon>
        <taxon>Fungi incertae sedis</taxon>
        <taxon>Mucoromycota</taxon>
        <taxon>Glomeromycotina</taxon>
        <taxon>Glomeromycetes</taxon>
        <taxon>Diversisporales</taxon>
        <taxon>Gigasporaceae</taxon>
        <taxon>Cetraspora</taxon>
    </lineage>
</organism>
<dbReference type="CDD" id="cd21037">
    <property type="entry name" value="MLKL_NTD"/>
    <property type="match status" value="1"/>
</dbReference>